<keyword evidence="11" id="KW-0175">Coiled coil</keyword>
<evidence type="ECO:0000256" key="8">
    <source>
        <dbReference type="ARBA" id="ARBA00023235"/>
    </source>
</evidence>
<dbReference type="EMBL" id="FQVM01000015">
    <property type="protein sequence ID" value="SHE88086.1"/>
    <property type="molecule type" value="Genomic_DNA"/>
</dbReference>
<evidence type="ECO:0000259" key="13">
    <source>
        <dbReference type="PROSITE" id="PS52040"/>
    </source>
</evidence>
<dbReference type="InterPro" id="IPR035516">
    <property type="entry name" value="Gyrase/topoIV_suA_C"/>
</dbReference>
<dbReference type="Gene3D" id="2.120.10.90">
    <property type="entry name" value="DNA gyrase/topoisomerase IV, subunit A, C-terminal"/>
    <property type="match status" value="1"/>
</dbReference>
<dbReference type="Gene3D" id="1.10.268.10">
    <property type="entry name" value="Topoisomerase, domain 3"/>
    <property type="match status" value="1"/>
</dbReference>
<dbReference type="GO" id="GO:0003677">
    <property type="term" value="F:DNA binding"/>
    <property type="evidence" value="ECO:0007669"/>
    <property type="project" value="UniProtKB-UniRule"/>
</dbReference>
<feature type="domain" description="Topo IIA-type catalytic" evidence="13">
    <location>
        <begin position="34"/>
        <end position="497"/>
    </location>
</feature>
<dbReference type="Pfam" id="PF00521">
    <property type="entry name" value="DNA_topoisoIV"/>
    <property type="match status" value="1"/>
</dbReference>
<dbReference type="InterPro" id="IPR005743">
    <property type="entry name" value="GyrA"/>
</dbReference>
<gene>
    <name evidence="9" type="primary">gyrA</name>
    <name evidence="14" type="ORF">SAMN05443638_11574</name>
</gene>
<dbReference type="GO" id="GO:0006261">
    <property type="term" value="P:DNA-templated DNA replication"/>
    <property type="evidence" value="ECO:0007669"/>
    <property type="project" value="UniProtKB-UniRule"/>
</dbReference>
<dbReference type="NCBIfam" id="TIGR01063">
    <property type="entry name" value="gyrA"/>
    <property type="match status" value="1"/>
</dbReference>
<comment type="similarity">
    <text evidence="2 9">Belongs to the type II topoisomerase GyrA/ParC subunit family.</text>
</comment>
<feature type="coiled-coil region" evidence="11">
    <location>
        <begin position="456"/>
        <end position="500"/>
    </location>
</feature>
<dbReference type="GO" id="GO:0005524">
    <property type="term" value="F:ATP binding"/>
    <property type="evidence" value="ECO:0007669"/>
    <property type="project" value="UniProtKB-UniRule"/>
</dbReference>
<dbReference type="CDD" id="cd00187">
    <property type="entry name" value="TOP4c"/>
    <property type="match status" value="1"/>
</dbReference>
<feature type="active site" description="O-(5'-phospho-DNA)-tyrosine intermediate" evidence="9 10">
    <location>
        <position position="122"/>
    </location>
</feature>
<dbReference type="Pfam" id="PF03989">
    <property type="entry name" value="DNA_gyraseA_C"/>
    <property type="match status" value="6"/>
</dbReference>
<dbReference type="InterPro" id="IPR013758">
    <property type="entry name" value="Topo_IIA_A/C_ab"/>
</dbReference>
<keyword evidence="5 9" id="KW-0067">ATP-binding</keyword>
<dbReference type="InterPro" id="IPR002205">
    <property type="entry name" value="Topo_IIA_dom_A"/>
</dbReference>
<dbReference type="Proteomes" id="UP000184035">
    <property type="component" value="Unassembled WGS sequence"/>
</dbReference>
<evidence type="ECO:0000313" key="15">
    <source>
        <dbReference type="Proteomes" id="UP000184035"/>
    </source>
</evidence>
<dbReference type="FunFam" id="3.30.1360.40:FF:000002">
    <property type="entry name" value="DNA gyrase subunit A"/>
    <property type="match status" value="1"/>
</dbReference>
<evidence type="ECO:0000256" key="10">
    <source>
        <dbReference type="PROSITE-ProRule" id="PRU01384"/>
    </source>
</evidence>
<evidence type="ECO:0000313" key="14">
    <source>
        <dbReference type="EMBL" id="SHE88086.1"/>
    </source>
</evidence>
<dbReference type="GO" id="GO:0005737">
    <property type="term" value="C:cytoplasm"/>
    <property type="evidence" value="ECO:0007669"/>
    <property type="project" value="UniProtKB-SubCell"/>
</dbReference>
<dbReference type="GO" id="GO:0006265">
    <property type="term" value="P:DNA topological change"/>
    <property type="evidence" value="ECO:0007669"/>
    <property type="project" value="UniProtKB-UniRule"/>
</dbReference>
<keyword evidence="15" id="KW-1185">Reference proteome</keyword>
<feature type="compositionally biased region" description="Basic and acidic residues" evidence="12">
    <location>
        <begin position="825"/>
        <end position="834"/>
    </location>
</feature>
<dbReference type="OrthoDB" id="9806486at2"/>
<evidence type="ECO:0000256" key="7">
    <source>
        <dbReference type="ARBA" id="ARBA00023125"/>
    </source>
</evidence>
<dbReference type="NCBIfam" id="NF004044">
    <property type="entry name" value="PRK05561.1"/>
    <property type="match status" value="1"/>
</dbReference>
<dbReference type="EC" id="5.6.2.2" evidence="9"/>
<evidence type="ECO:0000256" key="6">
    <source>
        <dbReference type="ARBA" id="ARBA00023029"/>
    </source>
</evidence>
<comment type="catalytic activity">
    <reaction evidence="1 9 10">
        <text>ATP-dependent breakage, passage and rejoining of double-stranded DNA.</text>
        <dbReference type="EC" id="5.6.2.2"/>
    </reaction>
</comment>
<evidence type="ECO:0000256" key="4">
    <source>
        <dbReference type="ARBA" id="ARBA00022741"/>
    </source>
</evidence>
<dbReference type="FunFam" id="1.10.268.10:FF:000001">
    <property type="entry name" value="DNA gyrase subunit A"/>
    <property type="match status" value="1"/>
</dbReference>
<feature type="region of interest" description="Disordered" evidence="12">
    <location>
        <begin position="803"/>
        <end position="834"/>
    </location>
</feature>
<dbReference type="PANTHER" id="PTHR43493:SF5">
    <property type="entry name" value="DNA GYRASE SUBUNIT A, CHLOROPLASTIC_MITOCHONDRIAL"/>
    <property type="match status" value="1"/>
</dbReference>
<keyword evidence="3 9" id="KW-0963">Cytoplasm</keyword>
<keyword evidence="6 9" id="KW-0799">Topoisomerase</keyword>
<dbReference type="SUPFAM" id="SSF56719">
    <property type="entry name" value="Type II DNA topoisomerase"/>
    <property type="match status" value="1"/>
</dbReference>
<protein>
    <recommendedName>
        <fullName evidence="9">DNA gyrase subunit A</fullName>
        <ecNumber evidence="9">5.6.2.2</ecNumber>
    </recommendedName>
</protein>
<dbReference type="Gene3D" id="3.90.199.10">
    <property type="entry name" value="Topoisomerase II, domain 5"/>
    <property type="match status" value="1"/>
</dbReference>
<dbReference type="HAMAP" id="MF_01897">
    <property type="entry name" value="GyrA"/>
    <property type="match status" value="1"/>
</dbReference>
<organism evidence="14 15">
    <name type="scientific">Clostridium fallax</name>
    <dbReference type="NCBI Taxonomy" id="1533"/>
    <lineage>
        <taxon>Bacteria</taxon>
        <taxon>Bacillati</taxon>
        <taxon>Bacillota</taxon>
        <taxon>Clostridia</taxon>
        <taxon>Eubacteriales</taxon>
        <taxon>Clostridiaceae</taxon>
        <taxon>Clostridium</taxon>
    </lineage>
</organism>
<reference evidence="14 15" key="1">
    <citation type="submission" date="2016-11" db="EMBL/GenBank/DDBJ databases">
        <authorList>
            <person name="Jaros S."/>
            <person name="Januszkiewicz K."/>
            <person name="Wedrychowicz H."/>
        </authorList>
    </citation>
    <scope>NUCLEOTIDE SEQUENCE [LARGE SCALE GENOMIC DNA]</scope>
    <source>
        <strain evidence="14 15">DSM 2631</strain>
    </source>
</reference>
<evidence type="ECO:0000256" key="1">
    <source>
        <dbReference type="ARBA" id="ARBA00000185"/>
    </source>
</evidence>
<dbReference type="SMART" id="SM00434">
    <property type="entry name" value="TOP4c"/>
    <property type="match status" value="1"/>
</dbReference>
<feature type="short sequence motif" description="GyrA-box" evidence="9">
    <location>
        <begin position="524"/>
        <end position="530"/>
    </location>
</feature>
<evidence type="ECO:0000256" key="11">
    <source>
        <dbReference type="SAM" id="Coils"/>
    </source>
</evidence>
<dbReference type="STRING" id="1533.SAMN05443638_11574"/>
<dbReference type="GO" id="GO:0005694">
    <property type="term" value="C:chromosome"/>
    <property type="evidence" value="ECO:0007669"/>
    <property type="project" value="InterPro"/>
</dbReference>
<feature type="compositionally biased region" description="Acidic residues" evidence="12">
    <location>
        <begin position="809"/>
        <end position="821"/>
    </location>
</feature>
<sequence length="834" mass="93674">MNFNEGKVIPVDIKNEMKKCYIDYAMSVIVGRALPDVRDGLKPVHRRILYSMQELGLNPEKGYRKCARIVGEVLGKYHPHGDTSVYDALVRMAQDFSMRYMLVDGHGNFGSVDGDSPAAMRYTEAKMNKIAAEMLRDINKNTVDYIPNFDGEEKEPVVLPSRFPNLLVNGSSGIAVGMATNIPPHNLGEIIDGTIMLIDNPEASILELMTYIKGPDFPTAGIIMGKNGIREAYETGKGRITIRAKAEIEEEKGKHKIIVTEIPYQVNKAKLIENIAELIKDKKITGISDLRDESDREGMRIVIELKRDANPNVVLNLLYKHTKMQDTFGVITLALVDNEPVVLNLKQVLTHYINFQKEVVTRRTVFELNKAKERAHILEGLIIALDNIDEVIRIIRNSKTTDLAKKTLMEKFDLSEAQSQAILDMRLRRLTGLERDKIEAEYNELLKLISYLESILADEEKLLSVIKDELTEIKNKYGDVRRTQIEKNNDEIDIEDLIDEKEVVITLTHSGYIKRIAADTYSAQRRGGKGIQAMSTKEDDFVEHVFITSTHADIVFFTNKGKAYKVRGYEIPDAGRTAKGTNLVNLIPVDQDERIETVISLRDQNREGYLFMATKHGLVKKTALEDFKNIRKNGIIAINLRDGDELLKVKVTRGDANIMIVTQNGYAIRFNEQDVRPMGRTATGVKAINLRKGDIAVCMDIAVDEEQLLVVSENGFGKRTPVSEYKIQNRGGMGLITYKISEKTGNLAGAVICNEDDELMLINTSGVAIRMNVSDISTTSRATMGVTLMRTQEEEKVVAIAKISGEKNEESEDNVLDDEVTDNNSNKEDINKEQ</sequence>
<dbReference type="NCBIfam" id="NF004043">
    <property type="entry name" value="PRK05560.1"/>
    <property type="match status" value="1"/>
</dbReference>
<dbReference type="InterPro" id="IPR013757">
    <property type="entry name" value="Topo_IIA_A_a_sf"/>
</dbReference>
<accession>A0A1M4X3M0</accession>
<comment type="function">
    <text evidence="9">A type II topoisomerase that negatively supercoils closed circular double-stranded (ds) DNA in an ATP-dependent manner to modulate DNA topology and maintain chromosomes in an underwound state. Negative supercoiling favors strand separation, and DNA replication, transcription, recombination and repair, all of which involve strand separation. Also able to catalyze the interconversion of other topological isomers of dsDNA rings, including catenanes and knotted rings. Type II topoisomerases break and join 2 DNA strands simultaneously in an ATP-dependent manner.</text>
</comment>
<evidence type="ECO:0000256" key="3">
    <source>
        <dbReference type="ARBA" id="ARBA00022490"/>
    </source>
</evidence>
<dbReference type="InterPro" id="IPR006691">
    <property type="entry name" value="GyrA/parC_rep"/>
</dbReference>
<dbReference type="GO" id="GO:0009330">
    <property type="term" value="C:DNA topoisomerase type II (double strand cut, ATP-hydrolyzing) complex"/>
    <property type="evidence" value="ECO:0007669"/>
    <property type="project" value="TreeGrafter"/>
</dbReference>
<evidence type="ECO:0000256" key="5">
    <source>
        <dbReference type="ARBA" id="ARBA00022840"/>
    </source>
</evidence>
<dbReference type="PANTHER" id="PTHR43493">
    <property type="entry name" value="DNA GYRASE/TOPOISOMERASE SUBUNIT A"/>
    <property type="match status" value="1"/>
</dbReference>
<dbReference type="InterPro" id="IPR050220">
    <property type="entry name" value="Type_II_DNA_Topoisomerases"/>
</dbReference>
<dbReference type="RefSeq" id="WP_072896322.1">
    <property type="nucleotide sequence ID" value="NZ_FQVM01000015.1"/>
</dbReference>
<evidence type="ECO:0000256" key="2">
    <source>
        <dbReference type="ARBA" id="ARBA00008263"/>
    </source>
</evidence>
<name>A0A1M4X3M0_9CLOT</name>
<keyword evidence="4 9" id="KW-0547">Nucleotide-binding</keyword>
<dbReference type="PROSITE" id="PS52040">
    <property type="entry name" value="TOPO_IIA"/>
    <property type="match status" value="1"/>
</dbReference>
<dbReference type="Gene3D" id="3.30.1360.40">
    <property type="match status" value="1"/>
</dbReference>
<dbReference type="FunFam" id="3.90.199.10:FF:000001">
    <property type="entry name" value="DNA gyrase subunit A"/>
    <property type="match status" value="1"/>
</dbReference>
<dbReference type="InterPro" id="IPR013760">
    <property type="entry name" value="Topo_IIA-like_dom_sf"/>
</dbReference>
<keyword evidence="7 9" id="KW-0238">DNA-binding</keyword>
<evidence type="ECO:0000256" key="9">
    <source>
        <dbReference type="HAMAP-Rule" id="MF_01897"/>
    </source>
</evidence>
<comment type="subcellular location">
    <subcellularLocation>
        <location evidence="9">Cytoplasm</location>
    </subcellularLocation>
</comment>
<dbReference type="AlphaFoldDB" id="A0A1M4X3M0"/>
<keyword evidence="8 9" id="KW-0413">Isomerase</keyword>
<proteinExistence type="inferred from homology"/>
<dbReference type="FunFam" id="2.120.10.90:FF:000004">
    <property type="entry name" value="DNA gyrase subunit A"/>
    <property type="match status" value="1"/>
</dbReference>
<evidence type="ECO:0000256" key="12">
    <source>
        <dbReference type="SAM" id="MobiDB-lite"/>
    </source>
</evidence>
<dbReference type="SUPFAM" id="SSF101904">
    <property type="entry name" value="GyrA/ParC C-terminal domain-like"/>
    <property type="match status" value="1"/>
</dbReference>
<comment type="miscellaneous">
    <text evidence="9">Few gyrases are as efficient as E.coli at forming negative supercoils. Not all organisms have 2 type II topoisomerases; in organisms with a single type II topoisomerase this enzyme also has to decatenate newly replicated chromosomes.</text>
</comment>
<comment type="subunit">
    <text evidence="9">Heterotetramer, composed of two GyrA and two GyrB chains. In the heterotetramer, GyrA contains the active site tyrosine that forms a transient covalent intermediate with DNA, while GyrB binds cofactors and catalyzes ATP hydrolysis.</text>
</comment>
<dbReference type="GO" id="GO:0034335">
    <property type="term" value="F:DNA negative supercoiling activity"/>
    <property type="evidence" value="ECO:0007669"/>
    <property type="project" value="UniProtKB-ARBA"/>
</dbReference>